<reference evidence="1" key="1">
    <citation type="submission" date="2020-11" db="EMBL/GenBank/DDBJ databases">
        <authorList>
            <person name="Tran Van P."/>
        </authorList>
    </citation>
    <scope>NUCLEOTIDE SEQUENCE</scope>
</reference>
<accession>A0A7R9QHE6</accession>
<dbReference type="Proteomes" id="UP000728032">
    <property type="component" value="Unassembled WGS sequence"/>
</dbReference>
<sequence>MMASMSAHMVMKSGTPPIIVPVVSFMGALLFRAFLCRNHYYSQTLAIPIPINSSRILRLPGYDYTAEPYLSYIYNREVDISANFYELNEMIHSFADHYGAHNLPAIAILGAHYLNTESNPYFGIFMAKMFDHYKNAKPLERQVIDKALVNRDQNYLDMGYDKMFPTIDTLMQEILYGQTHVLISSWFDSRLFKNTNNDENRKALHISRTTYFDKPYGWVTHRDCDPYVTKHFRNM</sequence>
<dbReference type="EMBL" id="OC916693">
    <property type="protein sequence ID" value="CAD7644972.1"/>
    <property type="molecule type" value="Genomic_DNA"/>
</dbReference>
<organism evidence="1">
    <name type="scientific">Oppiella nova</name>
    <dbReference type="NCBI Taxonomy" id="334625"/>
    <lineage>
        <taxon>Eukaryota</taxon>
        <taxon>Metazoa</taxon>
        <taxon>Ecdysozoa</taxon>
        <taxon>Arthropoda</taxon>
        <taxon>Chelicerata</taxon>
        <taxon>Arachnida</taxon>
        <taxon>Acari</taxon>
        <taxon>Acariformes</taxon>
        <taxon>Sarcoptiformes</taxon>
        <taxon>Oribatida</taxon>
        <taxon>Brachypylina</taxon>
        <taxon>Oppioidea</taxon>
        <taxon>Oppiidae</taxon>
        <taxon>Oppiella</taxon>
    </lineage>
</organism>
<evidence type="ECO:0000313" key="2">
    <source>
        <dbReference type="Proteomes" id="UP000728032"/>
    </source>
</evidence>
<proteinExistence type="predicted"/>
<keyword evidence="2" id="KW-1185">Reference proteome</keyword>
<protein>
    <submittedName>
        <fullName evidence="1">Uncharacterized protein</fullName>
    </submittedName>
</protein>
<evidence type="ECO:0000313" key="1">
    <source>
        <dbReference type="EMBL" id="CAD7644972.1"/>
    </source>
</evidence>
<dbReference type="AlphaFoldDB" id="A0A7R9QHE6"/>
<name>A0A7R9QHE6_9ACAR</name>
<dbReference type="EMBL" id="CAJPVJ010001868">
    <property type="protein sequence ID" value="CAG2165418.1"/>
    <property type="molecule type" value="Genomic_DNA"/>
</dbReference>
<gene>
    <name evidence="1" type="ORF">ONB1V03_LOCUS4960</name>
</gene>